<dbReference type="InterPro" id="IPR029058">
    <property type="entry name" value="AB_hydrolase_fold"/>
</dbReference>
<feature type="signal peptide" evidence="2">
    <location>
        <begin position="1"/>
        <end position="20"/>
    </location>
</feature>
<dbReference type="Pfam" id="PF00450">
    <property type="entry name" value="Peptidase_S10"/>
    <property type="match status" value="1"/>
</dbReference>
<keyword evidence="4" id="KW-1185">Reference proteome</keyword>
<feature type="chain" id="PRO_5045680645" evidence="2">
    <location>
        <begin position="21"/>
        <end position="515"/>
    </location>
</feature>
<accession>A0ABT0RGC7</accession>
<dbReference type="SUPFAM" id="SSF53474">
    <property type="entry name" value="alpha/beta-Hydrolases"/>
    <property type="match status" value="1"/>
</dbReference>
<comment type="caution">
    <text evidence="3">The sequence shown here is derived from an EMBL/GenBank/DDBJ whole genome shotgun (WGS) entry which is preliminary data.</text>
</comment>
<evidence type="ECO:0000256" key="1">
    <source>
        <dbReference type="SAM" id="MobiDB-lite"/>
    </source>
</evidence>
<reference evidence="3" key="1">
    <citation type="submission" date="2022-05" db="EMBL/GenBank/DDBJ databases">
        <authorList>
            <person name="Jo J.-H."/>
            <person name="Im W.-T."/>
        </authorList>
    </citation>
    <scope>NUCLEOTIDE SEQUENCE</scope>
    <source>
        <strain evidence="3">RG327</strain>
    </source>
</reference>
<protein>
    <submittedName>
        <fullName evidence="3">Peptidase S10</fullName>
    </submittedName>
</protein>
<dbReference type="InterPro" id="IPR001563">
    <property type="entry name" value="Peptidase_S10"/>
</dbReference>
<evidence type="ECO:0000256" key="2">
    <source>
        <dbReference type="SAM" id="SignalP"/>
    </source>
</evidence>
<feature type="region of interest" description="Disordered" evidence="1">
    <location>
        <begin position="20"/>
        <end position="55"/>
    </location>
</feature>
<name>A0ABT0RGC7_9SPHN</name>
<dbReference type="RefSeq" id="WP_249868237.1">
    <property type="nucleotide sequence ID" value="NZ_JAMGBC010000001.1"/>
</dbReference>
<proteinExistence type="predicted"/>
<organism evidence="3 4">
    <name type="scientific">Sphingomonas anseongensis</name>
    <dbReference type="NCBI Taxonomy" id="2908207"/>
    <lineage>
        <taxon>Bacteria</taxon>
        <taxon>Pseudomonadati</taxon>
        <taxon>Pseudomonadota</taxon>
        <taxon>Alphaproteobacteria</taxon>
        <taxon>Sphingomonadales</taxon>
        <taxon>Sphingomonadaceae</taxon>
        <taxon>Sphingomonas</taxon>
    </lineage>
</organism>
<dbReference type="Gene3D" id="3.40.50.1820">
    <property type="entry name" value="alpha/beta hydrolase"/>
    <property type="match status" value="1"/>
</dbReference>
<dbReference type="EMBL" id="JAMGBC010000001">
    <property type="protein sequence ID" value="MCL6679334.1"/>
    <property type="molecule type" value="Genomic_DNA"/>
</dbReference>
<dbReference type="Proteomes" id="UP001165343">
    <property type="component" value="Unassembled WGS sequence"/>
</dbReference>
<evidence type="ECO:0000313" key="3">
    <source>
        <dbReference type="EMBL" id="MCL6679334.1"/>
    </source>
</evidence>
<sequence length="515" mass="56648">MIRTSALAIALALSSVPVIAQDTPAGDAPSKEAKDSAKPNPDQVKASVEEDAQPVRRSIPFHGRSLSYTVTPGHLTIRNDKGEPTASMFYTAYTMPSARGQRRPVTFLFNGGPGSSTMWLHMGSVGPIKVDASNPETVPGPPFRYGPNPDTLLDVSDLVFIDAPTTGLSREVAKAEPKDFFGVDKDLDAFTRTIQRYLTKYQRWNDPKFIIGESYGTTRAAGLSNSLLDAGVQLNGIAFVSTVFNFADFQGDQSLVNFLPTYAADAWYHDKIPGKPPLEQFLSQAREFASGPYALALQKGNMASDSERQAIAQQMAQLTGLSADYILRSNLRVQPDRFRRELLRDRHQIIGRIDSRYVGTESDNVGEGTDYDPQGSAITGAFVGALNDYLFRDLGYKTPLTYRPNNYGAVYGGENSWDFTHKAPGDRQQIADTSVDLASAMRQNPRMKILSVNGYYDLATPFGGADYEFQHLALEPQLQSNIRYAYYPAGHMMYTDPASARQLKADLAAFYDSAM</sequence>
<gene>
    <name evidence="3" type="ORF">LZ519_08430</name>
</gene>
<keyword evidence="2" id="KW-0732">Signal</keyword>
<evidence type="ECO:0000313" key="4">
    <source>
        <dbReference type="Proteomes" id="UP001165343"/>
    </source>
</evidence>